<feature type="non-terminal residue" evidence="1">
    <location>
        <position position="1"/>
    </location>
</feature>
<organism evidence="1 2">
    <name type="scientific">Thecamonas trahens ATCC 50062</name>
    <dbReference type="NCBI Taxonomy" id="461836"/>
    <lineage>
        <taxon>Eukaryota</taxon>
        <taxon>Apusozoa</taxon>
        <taxon>Apusomonadida</taxon>
        <taxon>Apusomonadidae</taxon>
        <taxon>Thecamonas</taxon>
    </lineage>
</organism>
<sequence>NLVMVTVAGSKCSVTTLQTSMAPTCAGWMGLDTDGMIKHIGSSPDKYATVLMSIIDPSTGATQSFTATTQNPYAINTANCVLHNSSFVCSATLMFSGTASIAIPGNDNIVVIPAGEYGVVALIQSGGANDAPLLGVTFNRGGNYYYDPTMLLAEITVSITEETMQFTDVSDTPLADIELYSFACSYFAQAGPSMAVGACNLQRKSTFNQIVYLPTTESGINENPVPQAYDVTNVAQILLVEPTT</sequence>
<protein>
    <submittedName>
        <fullName evidence="1">Uncharacterized protein</fullName>
    </submittedName>
</protein>
<dbReference type="AlphaFoldDB" id="A0A0L0DN48"/>
<dbReference type="EMBL" id="GL349481">
    <property type="protein sequence ID" value="KNC53446.1"/>
    <property type="molecule type" value="Genomic_DNA"/>
</dbReference>
<dbReference type="RefSeq" id="XP_013754481.1">
    <property type="nucleotide sequence ID" value="XM_013899027.1"/>
</dbReference>
<evidence type="ECO:0000313" key="2">
    <source>
        <dbReference type="Proteomes" id="UP000054408"/>
    </source>
</evidence>
<gene>
    <name evidence="1" type="ORF">AMSG_08953</name>
</gene>
<accession>A0A0L0DN48</accession>
<evidence type="ECO:0000313" key="1">
    <source>
        <dbReference type="EMBL" id="KNC53446.1"/>
    </source>
</evidence>
<reference evidence="1 2" key="1">
    <citation type="submission" date="2010-05" db="EMBL/GenBank/DDBJ databases">
        <title>The Genome Sequence of Thecamonas trahens ATCC 50062.</title>
        <authorList>
            <consortium name="The Broad Institute Genome Sequencing Platform"/>
            <person name="Russ C."/>
            <person name="Cuomo C."/>
            <person name="Shea T."/>
            <person name="Young S.K."/>
            <person name="Zeng Q."/>
            <person name="Koehrsen M."/>
            <person name="Haas B."/>
            <person name="Borodovsky M."/>
            <person name="Guigo R."/>
            <person name="Alvarado L."/>
            <person name="Berlin A."/>
            <person name="Bochicchio J."/>
            <person name="Borenstein D."/>
            <person name="Chapman S."/>
            <person name="Chen Z."/>
            <person name="Freedman E."/>
            <person name="Gellesch M."/>
            <person name="Goldberg J."/>
            <person name="Griggs A."/>
            <person name="Gujja S."/>
            <person name="Heilman E."/>
            <person name="Heiman D."/>
            <person name="Hepburn T."/>
            <person name="Howarth C."/>
            <person name="Jen D."/>
            <person name="Larson L."/>
            <person name="Mehta T."/>
            <person name="Park D."/>
            <person name="Pearson M."/>
            <person name="Roberts A."/>
            <person name="Saif S."/>
            <person name="Shenoy N."/>
            <person name="Sisk P."/>
            <person name="Stolte C."/>
            <person name="Sykes S."/>
            <person name="Thomson T."/>
            <person name="Walk T."/>
            <person name="White J."/>
            <person name="Yandava C."/>
            <person name="Burger G."/>
            <person name="Gray M.W."/>
            <person name="Holland P.W.H."/>
            <person name="King N."/>
            <person name="Lang F.B.F."/>
            <person name="Roger A.J."/>
            <person name="Ruiz-Trillo I."/>
            <person name="Lander E."/>
            <person name="Nusbaum C."/>
        </authorList>
    </citation>
    <scope>NUCLEOTIDE SEQUENCE [LARGE SCALE GENOMIC DNA]</scope>
    <source>
        <strain evidence="1 2">ATCC 50062</strain>
    </source>
</reference>
<dbReference type="GeneID" id="25567528"/>
<dbReference type="Proteomes" id="UP000054408">
    <property type="component" value="Unassembled WGS sequence"/>
</dbReference>
<name>A0A0L0DN48_THETB</name>
<keyword evidence="2" id="KW-1185">Reference proteome</keyword>
<proteinExistence type="predicted"/>